<feature type="domain" description="DUF5641" evidence="2">
    <location>
        <begin position="72"/>
        <end position="165"/>
    </location>
</feature>
<keyword evidence="5" id="KW-1185">Reference proteome</keyword>
<comment type="caution">
    <text evidence="3">The sequence shown here is derived from an EMBL/GenBank/DDBJ whole genome shotgun (WGS) entry which is preliminary data.</text>
</comment>
<feature type="compositionally biased region" description="Polar residues" evidence="1">
    <location>
        <begin position="1"/>
        <end position="12"/>
    </location>
</feature>
<feature type="region of interest" description="Disordered" evidence="1">
    <location>
        <begin position="1"/>
        <end position="44"/>
    </location>
</feature>
<dbReference type="PANTHER" id="PTHR47331">
    <property type="entry name" value="PHD-TYPE DOMAIN-CONTAINING PROTEIN"/>
    <property type="match status" value="1"/>
</dbReference>
<sequence>MRTEYPSFSQIKDASGSLIRPTPHTWAEPLIPVSTDPDDPSVLTPTSRLTQKLGPSPVPSGEFQGKDVFRRQWKQVQSLASTFWDRWQKQYLSTLQPRRKWQVDKQNITVGTVVLMKDCQSDWPLARITKVFPSEDGKIRKLEVKVADKEGVKLFLRPITQVITLLPSE</sequence>
<dbReference type="Proteomes" id="UP001591681">
    <property type="component" value="Unassembled WGS sequence"/>
</dbReference>
<accession>A0ABD1K8U2</accession>
<dbReference type="Pfam" id="PF18701">
    <property type="entry name" value="DUF5641"/>
    <property type="match status" value="1"/>
</dbReference>
<dbReference type="AlphaFoldDB" id="A0ABD1K8U2"/>
<dbReference type="EMBL" id="JBHFQA010000007">
    <property type="protein sequence ID" value="KAL2095560.1"/>
    <property type="molecule type" value="Genomic_DNA"/>
</dbReference>
<evidence type="ECO:0000313" key="3">
    <source>
        <dbReference type="EMBL" id="KAL2095560.1"/>
    </source>
</evidence>
<reference evidence="3 5" key="1">
    <citation type="submission" date="2024-09" db="EMBL/GenBank/DDBJ databases">
        <title>A chromosome-level genome assembly of Gray's grenadier anchovy, Coilia grayii.</title>
        <authorList>
            <person name="Fu Z."/>
        </authorList>
    </citation>
    <scope>NUCLEOTIDE SEQUENCE [LARGE SCALE GENOMIC DNA]</scope>
    <source>
        <strain evidence="3">G4</strain>
        <tissue evidence="3">Muscle</tissue>
    </source>
</reference>
<evidence type="ECO:0000256" key="1">
    <source>
        <dbReference type="SAM" id="MobiDB-lite"/>
    </source>
</evidence>
<evidence type="ECO:0000259" key="2">
    <source>
        <dbReference type="Pfam" id="PF18701"/>
    </source>
</evidence>
<dbReference type="EMBL" id="JBHFQA010000007">
    <property type="protein sequence ID" value="KAL2095561.1"/>
    <property type="molecule type" value="Genomic_DNA"/>
</dbReference>
<proteinExistence type="predicted"/>
<dbReference type="PANTHER" id="PTHR47331:SF6">
    <property type="entry name" value="DOUBLECORTIN DOMAIN-CONTAINING PROTEIN"/>
    <property type="match status" value="1"/>
</dbReference>
<name>A0ABD1K8U2_9TELE</name>
<evidence type="ECO:0000313" key="4">
    <source>
        <dbReference type="EMBL" id="KAL2095561.1"/>
    </source>
</evidence>
<gene>
    <name evidence="3" type="ORF">ACEWY4_007708</name>
    <name evidence="4" type="ORF">ACEWY4_007709</name>
</gene>
<evidence type="ECO:0000313" key="5">
    <source>
        <dbReference type="Proteomes" id="UP001591681"/>
    </source>
</evidence>
<dbReference type="InterPro" id="IPR040676">
    <property type="entry name" value="DUF5641"/>
</dbReference>
<protein>
    <recommendedName>
        <fullName evidence="2">DUF5641 domain-containing protein</fullName>
    </recommendedName>
</protein>
<organism evidence="3 5">
    <name type="scientific">Coilia grayii</name>
    <name type="common">Gray's grenadier anchovy</name>
    <dbReference type="NCBI Taxonomy" id="363190"/>
    <lineage>
        <taxon>Eukaryota</taxon>
        <taxon>Metazoa</taxon>
        <taxon>Chordata</taxon>
        <taxon>Craniata</taxon>
        <taxon>Vertebrata</taxon>
        <taxon>Euteleostomi</taxon>
        <taxon>Actinopterygii</taxon>
        <taxon>Neopterygii</taxon>
        <taxon>Teleostei</taxon>
        <taxon>Clupei</taxon>
        <taxon>Clupeiformes</taxon>
        <taxon>Clupeoidei</taxon>
        <taxon>Engraulidae</taxon>
        <taxon>Coilinae</taxon>
        <taxon>Coilia</taxon>
    </lineage>
</organism>